<dbReference type="InterPro" id="IPR037002">
    <property type="entry name" value="Microviridae_protein_F_sf"/>
</dbReference>
<evidence type="ECO:0000256" key="3">
    <source>
        <dbReference type="ARBA" id="ARBA00022431"/>
    </source>
</evidence>
<keyword evidence="3" id="KW-1140">T=1 icosahedral capsid protein</keyword>
<comment type="subcellular location">
    <subcellularLocation>
        <location evidence="1">Virion</location>
    </subcellularLocation>
</comment>
<evidence type="ECO:0000256" key="4">
    <source>
        <dbReference type="ARBA" id="ARBA00022561"/>
    </source>
</evidence>
<dbReference type="InterPro" id="IPR003514">
    <property type="entry name" value="Microviridae_protein_F"/>
</dbReference>
<dbReference type="GO" id="GO:0005198">
    <property type="term" value="F:structural molecule activity"/>
    <property type="evidence" value="ECO:0007669"/>
    <property type="project" value="InterPro"/>
</dbReference>
<proteinExistence type="inferred from homology"/>
<dbReference type="Pfam" id="PF02305">
    <property type="entry name" value="Phage_F"/>
    <property type="match status" value="1"/>
</dbReference>
<evidence type="ECO:0000256" key="1">
    <source>
        <dbReference type="ARBA" id="ARBA00004328"/>
    </source>
</evidence>
<dbReference type="Gene3D" id="2.60.169.10">
    <property type="entry name" value="Microviridae F protein"/>
    <property type="match status" value="2"/>
</dbReference>
<sequence>MAKQPYISHVVNGYSRYDLPESVAFSCTPGILYPVRVDFINARDRVTIDQGIDVRSNPLAVPSFNPYTVRLHRFWVPLQLYHPEMRTNSSAFDMNDLSLNWIPYALVNGTSAMGSPGNAAFSNSLLSWLYAAGRDLSTSLSASSQFVSVSLGGDVSSQDLWVNSDPYLAYWDIVRNYYSFSQWKVYSYAWPGNFTLSSYTSTAGAGYYYGSDPQFFTQVYGNLEFLDAYFESQFYPNAVSSGNNTYNRIFLFGQIMFSNLGMSGAAKSDGYPVFQSSSFSAIKVPSSQLGVTTTTSSSVGNNVALFVLAHPMAVVPSSPDRFSRLLPPGTSNSAVSMSGVTTIPQLAVAARLQEYKDLLGAGGSRYSDWLETFFASKIEHVDRPKLLFSASQMVNVQVVLNQAGNNNNVDLSSALGQQGGAIAFNSKLGRSQSYYFREPGYMIDMFSIRPVYYWTGIQPDWAMYQGADYFNPVYNDIGYQDVSFAQVSTDMPFNQGSAFAQEPCFNEFRSSYDRVKGQFVYGQRAGSATNSSDNLPLYSYWVQQRNIALYGSGSTPYKLLFVDISTVNSPFASTAEDNFFVNLSYSVRKKNLVNKTFATRLVNR</sequence>
<dbReference type="InterPro" id="IPR016184">
    <property type="entry name" value="Capsid/spike_ssDNA_virus"/>
</dbReference>
<comment type="similarity">
    <text evidence="2">Belongs to the microviridae F protein family.</text>
</comment>
<keyword evidence="4" id="KW-0167">Capsid protein</keyword>
<name>A0A8S5NL73_9VIRU</name>
<accession>A0A8S5NL73</accession>
<reference evidence="6" key="1">
    <citation type="journal article" date="2021" name="Proc. Natl. Acad. Sci. U.S.A.">
        <title>A Catalog of Tens of Thousands of Viruses from Human Metagenomes Reveals Hidden Associations with Chronic Diseases.</title>
        <authorList>
            <person name="Tisza M.J."/>
            <person name="Buck C.B."/>
        </authorList>
    </citation>
    <scope>NUCLEOTIDE SEQUENCE</scope>
    <source>
        <strain evidence="6">Ct9AZ11</strain>
    </source>
</reference>
<protein>
    <submittedName>
        <fullName evidence="6">Major capsid protein</fullName>
    </submittedName>
</protein>
<keyword evidence="5" id="KW-0946">Virion</keyword>
<dbReference type="SUPFAM" id="SSF88645">
    <property type="entry name" value="ssDNA viruses"/>
    <property type="match status" value="1"/>
</dbReference>
<organism evidence="6">
    <name type="scientific">Microviridae sp. ct9AZ11</name>
    <dbReference type="NCBI Taxonomy" id="2826728"/>
    <lineage>
        <taxon>Viruses</taxon>
        <taxon>Monodnaviria</taxon>
        <taxon>Sangervirae</taxon>
        <taxon>Phixviricota</taxon>
        <taxon>Malgrandaviricetes</taxon>
        <taxon>Petitvirales</taxon>
        <taxon>Microviridae</taxon>
    </lineage>
</organism>
<evidence type="ECO:0000256" key="5">
    <source>
        <dbReference type="ARBA" id="ARBA00022844"/>
    </source>
</evidence>
<evidence type="ECO:0000256" key="2">
    <source>
        <dbReference type="ARBA" id="ARBA00009963"/>
    </source>
</evidence>
<dbReference type="GO" id="GO:0039615">
    <property type="term" value="C:T=1 icosahedral viral capsid"/>
    <property type="evidence" value="ECO:0007669"/>
    <property type="project" value="UniProtKB-KW"/>
</dbReference>
<dbReference type="EMBL" id="BK015195">
    <property type="protein sequence ID" value="DAD95557.1"/>
    <property type="molecule type" value="Genomic_DNA"/>
</dbReference>
<evidence type="ECO:0000313" key="6">
    <source>
        <dbReference type="EMBL" id="DAD95557.1"/>
    </source>
</evidence>